<comment type="caution">
    <text evidence="2">The sequence shown here is derived from an EMBL/GenBank/DDBJ whole genome shotgun (WGS) entry which is preliminary data.</text>
</comment>
<organism evidence="2 3">
    <name type="scientific">Tetracentron sinense</name>
    <name type="common">Spur-leaf</name>
    <dbReference type="NCBI Taxonomy" id="13715"/>
    <lineage>
        <taxon>Eukaryota</taxon>
        <taxon>Viridiplantae</taxon>
        <taxon>Streptophyta</taxon>
        <taxon>Embryophyta</taxon>
        <taxon>Tracheophyta</taxon>
        <taxon>Spermatophyta</taxon>
        <taxon>Magnoliopsida</taxon>
        <taxon>Trochodendrales</taxon>
        <taxon>Trochodendraceae</taxon>
        <taxon>Tetracentron</taxon>
    </lineage>
</organism>
<protein>
    <submittedName>
        <fullName evidence="2">Uncharacterized protein</fullName>
    </submittedName>
</protein>
<dbReference type="Proteomes" id="UP000655225">
    <property type="component" value="Unassembled WGS sequence"/>
</dbReference>
<keyword evidence="3" id="KW-1185">Reference proteome</keyword>
<sequence length="145" mass="16276">MHVTIDLNFEQCVLGNAGCLPQLVPDQVRKLKQLSVLTLAETNKVQFAAGRDLRPGKLGSMIQTLTNWLSTSDNLLLSIQVKIKCADTMTELAKKNRKEVECRVEEAKKSLSFKADIAFQGNEEGIYSELGVVMDYEEDQNRSKR</sequence>
<dbReference type="OMA" id="DWASKIC"/>
<gene>
    <name evidence="2" type="ORF">HHK36_028065</name>
</gene>
<dbReference type="PANTHER" id="PTHR15350">
    <property type="entry name" value="COP9 SIGNALOSOME COMPLEX SUBUNIT 7/DENDRITIC CELL PROTEIN GA17"/>
    <property type="match status" value="1"/>
</dbReference>
<evidence type="ECO:0000256" key="1">
    <source>
        <dbReference type="ARBA" id="ARBA00022790"/>
    </source>
</evidence>
<reference evidence="2 3" key="1">
    <citation type="submission" date="2020-04" db="EMBL/GenBank/DDBJ databases">
        <title>Plant Genome Project.</title>
        <authorList>
            <person name="Zhang R.-G."/>
        </authorList>
    </citation>
    <scope>NUCLEOTIDE SEQUENCE [LARGE SCALE GENOMIC DNA]</scope>
    <source>
        <strain evidence="2">YNK0</strain>
        <tissue evidence="2">Leaf</tissue>
    </source>
</reference>
<accession>A0A835D1S8</accession>
<dbReference type="EMBL" id="JABCRI010000021">
    <property type="protein sequence ID" value="KAF8380577.1"/>
    <property type="molecule type" value="Genomic_DNA"/>
</dbReference>
<dbReference type="OrthoDB" id="10265275at2759"/>
<name>A0A835D1S8_TETSI</name>
<keyword evidence="1" id="KW-0736">Signalosome</keyword>
<dbReference type="AlphaFoldDB" id="A0A835D1S8"/>
<evidence type="ECO:0000313" key="2">
    <source>
        <dbReference type="EMBL" id="KAF8380577.1"/>
    </source>
</evidence>
<dbReference type="PANTHER" id="PTHR15350:SF5">
    <property type="entry name" value="COP9 SIGNALOSOME COMPLEX SUBUNIT 7"/>
    <property type="match status" value="1"/>
</dbReference>
<proteinExistence type="predicted"/>
<dbReference type="InterPro" id="IPR045237">
    <property type="entry name" value="COPS7/eIF3m"/>
</dbReference>
<evidence type="ECO:0000313" key="3">
    <source>
        <dbReference type="Proteomes" id="UP000655225"/>
    </source>
</evidence>
<dbReference type="GO" id="GO:0008180">
    <property type="term" value="C:COP9 signalosome"/>
    <property type="evidence" value="ECO:0007669"/>
    <property type="project" value="UniProtKB-KW"/>
</dbReference>